<dbReference type="RefSeq" id="WP_390198155.1">
    <property type="nucleotide sequence ID" value="NZ_JBHMEP010000025.1"/>
</dbReference>
<evidence type="ECO:0000313" key="1">
    <source>
        <dbReference type="EMBL" id="MFB9137822.1"/>
    </source>
</evidence>
<reference evidence="1 2" key="1">
    <citation type="submission" date="2024-09" db="EMBL/GenBank/DDBJ databases">
        <authorList>
            <person name="Sun Q."/>
            <person name="Mori K."/>
        </authorList>
    </citation>
    <scope>NUCLEOTIDE SEQUENCE [LARGE SCALE GENOMIC DNA]</scope>
    <source>
        <strain evidence="1 2">CECT 8064</strain>
    </source>
</reference>
<protein>
    <submittedName>
        <fullName evidence="1">Uncharacterized protein</fullName>
    </submittedName>
</protein>
<gene>
    <name evidence="1" type="ORF">ACFFUV_23005</name>
</gene>
<dbReference type="EMBL" id="JBHMEP010000025">
    <property type="protein sequence ID" value="MFB9137822.1"/>
    <property type="molecule type" value="Genomic_DNA"/>
</dbReference>
<proteinExistence type="predicted"/>
<accession>A0ABV5HVA8</accession>
<name>A0ABV5HVA8_9VIBR</name>
<sequence length="143" mass="16788">MQEAKEEGIRQGIWLCIQRLVHMEQYDMAKYFIKLLGFDRNECEMLLDKNGSDDKMESFIIQMVFNKDDKIILDDIGYHKIGSIFKYNIDSKEVELEVVESSDASCEGCAFNNSKNYYCKDTHCIDVDRKDDIDVIYKKVKRS</sequence>
<organism evidence="1 2">
    <name type="scientific">Vibrio olivae</name>
    <dbReference type="NCBI Taxonomy" id="1243002"/>
    <lineage>
        <taxon>Bacteria</taxon>
        <taxon>Pseudomonadati</taxon>
        <taxon>Pseudomonadota</taxon>
        <taxon>Gammaproteobacteria</taxon>
        <taxon>Vibrionales</taxon>
        <taxon>Vibrionaceae</taxon>
        <taxon>Vibrio</taxon>
    </lineage>
</organism>
<keyword evidence="2" id="KW-1185">Reference proteome</keyword>
<comment type="caution">
    <text evidence="1">The sequence shown here is derived from an EMBL/GenBank/DDBJ whole genome shotgun (WGS) entry which is preliminary data.</text>
</comment>
<dbReference type="Proteomes" id="UP001589645">
    <property type="component" value="Unassembled WGS sequence"/>
</dbReference>
<evidence type="ECO:0000313" key="2">
    <source>
        <dbReference type="Proteomes" id="UP001589645"/>
    </source>
</evidence>